<dbReference type="PANTHER" id="PTHR11960">
    <property type="entry name" value="EUKARYOTIC TRANSLATION INITIATION FACTOR 4E RELATED"/>
    <property type="match status" value="1"/>
</dbReference>
<dbReference type="InterPro" id="IPR023398">
    <property type="entry name" value="TIF_eIF4e-like"/>
</dbReference>
<accession>A0A0F7SND5</accession>
<name>A0A0F7SND5_PHARH</name>
<dbReference type="GO" id="GO:0003743">
    <property type="term" value="F:translation initiation factor activity"/>
    <property type="evidence" value="ECO:0007669"/>
    <property type="project" value="UniProtKB-KW"/>
</dbReference>
<dbReference type="GO" id="GO:0000340">
    <property type="term" value="F:RNA 7-methylguanosine cap binding"/>
    <property type="evidence" value="ECO:0007669"/>
    <property type="project" value="TreeGrafter"/>
</dbReference>
<protein>
    <submittedName>
        <fullName evidence="3">Predicted mRNA cap-binding protein related to eIF-4E</fullName>
    </submittedName>
</protein>
<dbReference type="PANTHER" id="PTHR11960:SF18">
    <property type="entry name" value="EUKARYOTIC TRANSLATION INITIATION FACTOR 4E HOMOLOGOUS PROTEIN, ISOFORM B"/>
    <property type="match status" value="1"/>
</dbReference>
<comment type="similarity">
    <text evidence="1">Belongs to the eukaryotic initiation factor 4E family.</text>
</comment>
<dbReference type="Pfam" id="PF01652">
    <property type="entry name" value="IF4E"/>
    <property type="match status" value="1"/>
</dbReference>
<organism evidence="3">
    <name type="scientific">Phaffia rhodozyma</name>
    <name type="common">Yeast</name>
    <name type="synonym">Xanthophyllomyces dendrorhous</name>
    <dbReference type="NCBI Taxonomy" id="264483"/>
    <lineage>
        <taxon>Eukaryota</taxon>
        <taxon>Fungi</taxon>
        <taxon>Dikarya</taxon>
        <taxon>Basidiomycota</taxon>
        <taxon>Agaricomycotina</taxon>
        <taxon>Tremellomycetes</taxon>
        <taxon>Cystofilobasidiales</taxon>
        <taxon>Mrakiaceae</taxon>
        <taxon>Phaffia</taxon>
    </lineage>
</organism>
<dbReference type="InterPro" id="IPR001040">
    <property type="entry name" value="TIF_eIF_4E"/>
</dbReference>
<feature type="region of interest" description="Disordered" evidence="2">
    <location>
        <begin position="217"/>
        <end position="254"/>
    </location>
</feature>
<reference evidence="3" key="1">
    <citation type="submission" date="2014-08" db="EMBL/GenBank/DDBJ databases">
        <authorList>
            <person name="Sharma Rahul"/>
            <person name="Thines Marco"/>
        </authorList>
    </citation>
    <scope>NUCLEOTIDE SEQUENCE</scope>
</reference>
<dbReference type="AlphaFoldDB" id="A0A0F7SND5"/>
<evidence type="ECO:0000256" key="1">
    <source>
        <dbReference type="RuleBase" id="RU004374"/>
    </source>
</evidence>
<feature type="compositionally biased region" description="Basic residues" evidence="2">
    <location>
        <begin position="225"/>
        <end position="234"/>
    </location>
</feature>
<evidence type="ECO:0000313" key="3">
    <source>
        <dbReference type="EMBL" id="CED82886.1"/>
    </source>
</evidence>
<dbReference type="Gene3D" id="3.30.760.10">
    <property type="entry name" value="RNA Cap, Translation Initiation Factor Eif4e"/>
    <property type="match status" value="1"/>
</dbReference>
<feature type="compositionally biased region" description="Low complexity" evidence="2">
    <location>
        <begin position="1"/>
        <end position="26"/>
    </location>
</feature>
<proteinExistence type="inferred from homology"/>
<keyword evidence="1" id="KW-0694">RNA-binding</keyword>
<dbReference type="GO" id="GO:0016281">
    <property type="term" value="C:eukaryotic translation initiation factor 4F complex"/>
    <property type="evidence" value="ECO:0007669"/>
    <property type="project" value="TreeGrafter"/>
</dbReference>
<dbReference type="EMBL" id="LN483142">
    <property type="protein sequence ID" value="CED82886.1"/>
    <property type="molecule type" value="Genomic_DNA"/>
</dbReference>
<keyword evidence="1" id="KW-0648">Protein biosynthesis</keyword>
<keyword evidence="1" id="KW-0396">Initiation factor</keyword>
<sequence>MSSRTNGTNTSSSSSSSKAPASSGKRTLSLSMSSAETQSVLSGVNNGSAAGSKDSKHPCRISWLFWYTHRQPGAKITTAAQYEDSIKKIGGFASIESFWTIYSHLNPPSSLPPVTDVLLFASSIRLPIWEEVPKGAKFTLRLRKGLADRLWEDLVLASVGDQFEEEDGVVGVVLSVRTGEDVISVWTEKSHTDGGARVKETIYRILNLPPSTVVDYKLNSEPNHHTPHRHHSQRNGHLTREESEISPFARSREL</sequence>
<feature type="region of interest" description="Disordered" evidence="2">
    <location>
        <begin position="1"/>
        <end position="34"/>
    </location>
</feature>
<dbReference type="SUPFAM" id="SSF55418">
    <property type="entry name" value="eIF4e-like"/>
    <property type="match status" value="1"/>
</dbReference>
<evidence type="ECO:0000256" key="2">
    <source>
        <dbReference type="SAM" id="MobiDB-lite"/>
    </source>
</evidence>